<dbReference type="Proteomes" id="UP000549343">
    <property type="component" value="Unassembled WGS sequence"/>
</dbReference>
<dbReference type="PRINTS" id="PR00411">
    <property type="entry name" value="PNDRDTASEI"/>
</dbReference>
<dbReference type="PANTHER" id="PTHR42877">
    <property type="entry name" value="L-ORNITHINE N(5)-MONOOXYGENASE-RELATED"/>
    <property type="match status" value="1"/>
</dbReference>
<sequence length="643" mass="72058">MTGTTAAGVSDLDDAAISKALDQADMNVLRMALLHATGDRELEGMNVDKVPLRGGTFFAYRLAEEHHETVKAKALRWLRTVRAEGYHERTPDDAELRELMETMTGVPLSDRLFRFGRDELAIDEFPRSAAWSGARPASAGDFHVVVIGAGASGIVAAVQFHRLGIPFTIVERQERIGGTWSVNVYPDARVDVNSYLYQLKFVKNYPWTSYFAPQEEVRQYLEHIAHEFGVADGIRFGTEVKRAVFDDAAQAWTVHLRDTAGRESTLRANAVISAAGLFNQPKFPDIEGIGTFAGKIFHSARWDPAFEPAGARIAVIGNGSTGVQVMPKLAETARSVHAFQRTPQWISPMEGYRDTVSAEVRWLFDNVPHYWNWYCYSAQVTSSSMQTAQVYDREWQAAGGLISRQNDALRENLTQYIEDKLASRPDLIDQVTPDYAPLARRLVVDNGWYDALLRDNVELVTAGIERIDEKGIVTAGGARYDVDVIVLATGFEVARYLWPTEYAGRNGVTLERQWEADGPRTYLGMMVPNFPNLFIFYGPNAQPRSGALLTAVELWARFAAQSIVALIEHGKSAMDVAQDAFDAYNREVDRAQEELIWAAESPRGRNYYVNRFGRQMLNVPWSNHDYSAMLERPNLDHFVLTGD</sequence>
<dbReference type="GO" id="GO:0033767">
    <property type="term" value="F:4-hydroxyacetophenone monooxygenase activity"/>
    <property type="evidence" value="ECO:0007669"/>
    <property type="project" value="UniProtKB-EC"/>
</dbReference>
<dbReference type="PRINTS" id="PR00368">
    <property type="entry name" value="FADPNR"/>
</dbReference>
<dbReference type="EC" id="1.14.13.84" evidence="2"/>
<comment type="caution">
    <text evidence="2">The sequence shown here is derived from an EMBL/GenBank/DDBJ whole genome shotgun (WGS) entry which is preliminary data.</text>
</comment>
<dbReference type="EMBL" id="BAAAHD010000032">
    <property type="protein sequence ID" value="GAA0570766.1"/>
    <property type="molecule type" value="Genomic_DNA"/>
</dbReference>
<dbReference type="RefSeq" id="WP_184885536.1">
    <property type="nucleotide sequence ID" value="NZ_BAAAHD010000032.1"/>
</dbReference>
<dbReference type="Proteomes" id="UP001501427">
    <property type="component" value="Unassembled WGS sequence"/>
</dbReference>
<protein>
    <submittedName>
        <fullName evidence="2">4-hydroxyacetophenone monooxygenase</fullName>
        <ecNumber evidence="2">1.14.13.84</ecNumber>
    </submittedName>
    <submittedName>
        <fullName evidence="1">NAD(P)/FAD-dependent oxidoreductase</fullName>
    </submittedName>
</protein>
<dbReference type="InterPro" id="IPR036188">
    <property type="entry name" value="FAD/NAD-bd_sf"/>
</dbReference>
<accession>A0A7W7IFU8</accession>
<evidence type="ECO:0000313" key="3">
    <source>
        <dbReference type="Proteomes" id="UP000549343"/>
    </source>
</evidence>
<evidence type="ECO:0000313" key="1">
    <source>
        <dbReference type="EMBL" id="GAA0570766.1"/>
    </source>
</evidence>
<dbReference type="PANTHER" id="PTHR42877:SF4">
    <property type="entry name" value="FAD_NAD(P)-BINDING DOMAIN-CONTAINING PROTEIN-RELATED"/>
    <property type="match status" value="1"/>
</dbReference>
<evidence type="ECO:0000313" key="2">
    <source>
        <dbReference type="EMBL" id="MBB4775938.1"/>
    </source>
</evidence>
<dbReference type="SUPFAM" id="SSF51905">
    <property type="entry name" value="FAD/NAD(P)-binding domain"/>
    <property type="match status" value="1"/>
</dbReference>
<keyword evidence="2" id="KW-0503">Monooxygenase</keyword>
<reference evidence="2 3" key="2">
    <citation type="submission" date="2020-08" db="EMBL/GenBank/DDBJ databases">
        <title>Sequencing the genomes of 1000 actinobacteria strains.</title>
        <authorList>
            <person name="Klenk H.-P."/>
        </authorList>
    </citation>
    <scope>NUCLEOTIDE SEQUENCE [LARGE SCALE GENOMIC DNA]</scope>
    <source>
        <strain evidence="2 3">DSM 44772</strain>
    </source>
</reference>
<reference evidence="1 4" key="1">
    <citation type="journal article" date="2019" name="Int. J. Syst. Evol. Microbiol.">
        <title>The Global Catalogue of Microorganisms (GCM) 10K type strain sequencing project: providing services to taxonomists for standard genome sequencing and annotation.</title>
        <authorList>
            <consortium name="The Broad Institute Genomics Platform"/>
            <consortium name="The Broad Institute Genome Sequencing Center for Infectious Disease"/>
            <person name="Wu L."/>
            <person name="Ma J."/>
        </authorList>
    </citation>
    <scope>NUCLEOTIDE SEQUENCE [LARGE SCALE GENOMIC DNA]</scope>
    <source>
        <strain evidence="1 4">JCM 10667</strain>
    </source>
</reference>
<dbReference type="AlphaFoldDB" id="A0A7W7IFU8"/>
<keyword evidence="4" id="KW-1185">Reference proteome</keyword>
<name>A0A7W7IFU8_9ACTN</name>
<organism evidence="2 3">
    <name type="scientific">Actinomadura livida</name>
    <dbReference type="NCBI Taxonomy" id="79909"/>
    <lineage>
        <taxon>Bacteria</taxon>
        <taxon>Bacillati</taxon>
        <taxon>Actinomycetota</taxon>
        <taxon>Actinomycetes</taxon>
        <taxon>Streptosporangiales</taxon>
        <taxon>Thermomonosporaceae</taxon>
        <taxon>Actinomadura</taxon>
    </lineage>
</organism>
<dbReference type="Gene3D" id="3.50.50.60">
    <property type="entry name" value="FAD/NAD(P)-binding domain"/>
    <property type="match status" value="2"/>
</dbReference>
<dbReference type="EMBL" id="JACHMV010000001">
    <property type="protein sequence ID" value="MBB4775938.1"/>
    <property type="molecule type" value="Genomic_DNA"/>
</dbReference>
<proteinExistence type="predicted"/>
<reference evidence="1" key="3">
    <citation type="submission" date="2023-12" db="EMBL/GenBank/DDBJ databases">
        <authorList>
            <person name="Sun Q."/>
            <person name="Inoue M."/>
        </authorList>
    </citation>
    <scope>NUCLEOTIDE SEQUENCE</scope>
    <source>
        <strain evidence="1">JCM 10667</strain>
    </source>
</reference>
<keyword evidence="2" id="KW-0560">Oxidoreductase</keyword>
<dbReference type="Pfam" id="PF13738">
    <property type="entry name" value="Pyr_redox_3"/>
    <property type="match status" value="1"/>
</dbReference>
<evidence type="ECO:0000313" key="4">
    <source>
        <dbReference type="Proteomes" id="UP001501427"/>
    </source>
</evidence>
<gene>
    <name evidence="2" type="ORF">F4557_004356</name>
    <name evidence="1" type="ORF">GCM10009546_36900</name>
</gene>
<dbReference type="InterPro" id="IPR051209">
    <property type="entry name" value="FAD-bind_Monooxygenase_sf"/>
</dbReference>